<gene>
    <name evidence="4" type="ORF">CHH67_08610</name>
</gene>
<dbReference type="InterPro" id="IPR011055">
    <property type="entry name" value="Dup_hybrid_motif"/>
</dbReference>
<evidence type="ECO:0000259" key="3">
    <source>
        <dbReference type="Pfam" id="PF01551"/>
    </source>
</evidence>
<dbReference type="InterPro" id="IPR016047">
    <property type="entry name" value="M23ase_b-sheet_dom"/>
</dbReference>
<reference evidence="4 5" key="1">
    <citation type="submission" date="2017-07" db="EMBL/GenBank/DDBJ databases">
        <title>Isolation and whole genome analysis of endospore-forming bacteria from heroin.</title>
        <authorList>
            <person name="Kalinowski J."/>
            <person name="Ahrens B."/>
            <person name="Al-Dilaimi A."/>
            <person name="Winkler A."/>
            <person name="Wibberg D."/>
            <person name="Schleenbecker U."/>
            <person name="Ruckert C."/>
            <person name="Wolfel R."/>
            <person name="Grass G."/>
        </authorList>
    </citation>
    <scope>NUCLEOTIDE SEQUENCE [LARGE SCALE GENOMIC DNA]</scope>
    <source>
        <strain evidence="4 5">7537-G1</strain>
    </source>
</reference>
<comment type="caution">
    <text evidence="4">The sequence shown here is derived from an EMBL/GenBank/DDBJ whole genome shotgun (WGS) entry which is preliminary data.</text>
</comment>
<dbReference type="GO" id="GO:0004222">
    <property type="term" value="F:metalloendopeptidase activity"/>
    <property type="evidence" value="ECO:0007669"/>
    <property type="project" value="TreeGrafter"/>
</dbReference>
<evidence type="ECO:0000313" key="4">
    <source>
        <dbReference type="EMBL" id="PAD77694.1"/>
    </source>
</evidence>
<keyword evidence="2" id="KW-0472">Membrane</keyword>
<accession>A0A268EX89</accession>
<dbReference type="PANTHER" id="PTHR21666:SF270">
    <property type="entry name" value="MUREIN HYDROLASE ACTIVATOR ENVC"/>
    <property type="match status" value="1"/>
</dbReference>
<sequence>MKTAQQKGRLTLLVLRDAQHSVKQVQLSKPMMIAVPAAAVLSIAGLIVSLQIQSAQTITQLEQQLALKSLEALQMEVTVTDKDAAIERLNKAIIELSGEAKETRAQMERVQQLEQELQEFIKENGTFKDATSSVSMEQGMFVGGEFIAVHENEMLTLARETRDDFAEIQALISRMESHIPRTLGQALETQVMLEGTPSLWPTVSKRISSSFGYRSDPFTGRSAYHAGIDIAGSVGDPIYAAGSGIVTAAERSGARGIYTVIEHPNGLETWYMHLDSLNVSVGQQVQQGDIIGKLGNTGRSTGPHLHFQVVKNNQTVDPMPYLQ</sequence>
<evidence type="ECO:0000256" key="2">
    <source>
        <dbReference type="SAM" id="Phobius"/>
    </source>
</evidence>
<feature type="transmembrane region" description="Helical" evidence="2">
    <location>
        <begin position="33"/>
        <end position="52"/>
    </location>
</feature>
<feature type="domain" description="M23ase beta-sheet core" evidence="3">
    <location>
        <begin position="224"/>
        <end position="318"/>
    </location>
</feature>
<organism evidence="4 5">
    <name type="scientific">Paenibacillus campinasensis</name>
    <dbReference type="NCBI Taxonomy" id="66347"/>
    <lineage>
        <taxon>Bacteria</taxon>
        <taxon>Bacillati</taxon>
        <taxon>Bacillota</taxon>
        <taxon>Bacilli</taxon>
        <taxon>Bacillales</taxon>
        <taxon>Paenibacillaceae</taxon>
        <taxon>Paenibacillus</taxon>
    </lineage>
</organism>
<evidence type="ECO:0000256" key="1">
    <source>
        <dbReference type="SAM" id="Coils"/>
    </source>
</evidence>
<dbReference type="Proteomes" id="UP000215596">
    <property type="component" value="Unassembled WGS sequence"/>
</dbReference>
<keyword evidence="1" id="KW-0175">Coiled coil</keyword>
<proteinExistence type="predicted"/>
<dbReference type="OrthoDB" id="9805799at2"/>
<dbReference type="RefSeq" id="WP_095264768.1">
    <property type="nucleotide sequence ID" value="NZ_NPBY01000028.1"/>
</dbReference>
<evidence type="ECO:0000313" key="5">
    <source>
        <dbReference type="Proteomes" id="UP000215596"/>
    </source>
</evidence>
<dbReference type="CDD" id="cd12797">
    <property type="entry name" value="M23_peptidase"/>
    <property type="match status" value="1"/>
</dbReference>
<keyword evidence="2" id="KW-0812">Transmembrane</keyword>
<dbReference type="InterPro" id="IPR050570">
    <property type="entry name" value="Cell_wall_metabolism_enzyme"/>
</dbReference>
<dbReference type="PANTHER" id="PTHR21666">
    <property type="entry name" value="PEPTIDASE-RELATED"/>
    <property type="match status" value="1"/>
</dbReference>
<dbReference type="SUPFAM" id="SSF51261">
    <property type="entry name" value="Duplicated hybrid motif"/>
    <property type="match status" value="1"/>
</dbReference>
<feature type="coiled-coil region" evidence="1">
    <location>
        <begin position="86"/>
        <end position="130"/>
    </location>
</feature>
<dbReference type="EMBL" id="NPBY01000028">
    <property type="protein sequence ID" value="PAD77694.1"/>
    <property type="molecule type" value="Genomic_DNA"/>
</dbReference>
<keyword evidence="2" id="KW-1133">Transmembrane helix</keyword>
<dbReference type="Pfam" id="PF01551">
    <property type="entry name" value="Peptidase_M23"/>
    <property type="match status" value="1"/>
</dbReference>
<dbReference type="AlphaFoldDB" id="A0A268EX89"/>
<protein>
    <recommendedName>
        <fullName evidence="3">M23ase beta-sheet core domain-containing protein</fullName>
    </recommendedName>
</protein>
<dbReference type="Gene3D" id="2.70.70.10">
    <property type="entry name" value="Glucose Permease (Domain IIA)"/>
    <property type="match status" value="1"/>
</dbReference>
<name>A0A268EX89_9BACL</name>